<protein>
    <submittedName>
        <fullName evidence="8">Rhomboid family intramembrane serine protease</fullName>
    </submittedName>
</protein>
<dbReference type="OrthoDB" id="9814037at2"/>
<dbReference type="KEGG" id="kpd:CW740_02700"/>
<evidence type="ECO:0000313" key="8">
    <source>
        <dbReference type="EMBL" id="AUD78205.1"/>
    </source>
</evidence>
<keyword evidence="9" id="KW-1185">Reference proteome</keyword>
<keyword evidence="4" id="KW-0378">Hydrolase</keyword>
<dbReference type="GO" id="GO:0004252">
    <property type="term" value="F:serine-type endopeptidase activity"/>
    <property type="evidence" value="ECO:0007669"/>
    <property type="project" value="InterPro"/>
</dbReference>
<dbReference type="Gene3D" id="1.20.1540.10">
    <property type="entry name" value="Rhomboid-like"/>
    <property type="match status" value="1"/>
</dbReference>
<dbReference type="Proteomes" id="UP000232693">
    <property type="component" value="Chromosome"/>
</dbReference>
<dbReference type="AlphaFoldDB" id="A0A2K9A2W0"/>
<dbReference type="EMBL" id="CP025120">
    <property type="protein sequence ID" value="AUD78205.1"/>
    <property type="molecule type" value="Genomic_DNA"/>
</dbReference>
<comment type="subcellular location">
    <subcellularLocation>
        <location evidence="1">Membrane</location>
        <topology evidence="1">Multi-pass membrane protein</topology>
    </subcellularLocation>
</comment>
<gene>
    <name evidence="8" type="ORF">CW740_02700</name>
</gene>
<evidence type="ECO:0000256" key="1">
    <source>
        <dbReference type="ARBA" id="ARBA00004141"/>
    </source>
</evidence>
<organism evidence="8 9">
    <name type="scientific">Kangiella profundi</name>
    <dbReference type="NCBI Taxonomy" id="1561924"/>
    <lineage>
        <taxon>Bacteria</taxon>
        <taxon>Pseudomonadati</taxon>
        <taxon>Pseudomonadota</taxon>
        <taxon>Gammaproteobacteria</taxon>
        <taxon>Kangiellales</taxon>
        <taxon>Kangiellaceae</taxon>
        <taxon>Kangiella</taxon>
    </lineage>
</organism>
<keyword evidence="8" id="KW-0645">Protease</keyword>
<evidence type="ECO:0000256" key="3">
    <source>
        <dbReference type="ARBA" id="ARBA00022692"/>
    </source>
</evidence>
<reference evidence="8 9" key="1">
    <citation type="submission" date="2017-12" db="EMBL/GenBank/DDBJ databases">
        <title>Kangiella profundi FT102 completed genome.</title>
        <authorList>
            <person name="Xu J."/>
            <person name="Wang J."/>
            <person name="Lu Y."/>
        </authorList>
    </citation>
    <scope>NUCLEOTIDE SEQUENCE [LARGE SCALE GENOMIC DNA]</scope>
    <source>
        <strain evidence="8 9">FT102</strain>
    </source>
</reference>
<keyword evidence="5" id="KW-1133">Transmembrane helix</keyword>
<dbReference type="InterPro" id="IPR022764">
    <property type="entry name" value="Peptidase_S54_rhomboid_dom"/>
</dbReference>
<accession>A0A2K9A2W0</accession>
<evidence type="ECO:0000256" key="6">
    <source>
        <dbReference type="ARBA" id="ARBA00023136"/>
    </source>
</evidence>
<evidence type="ECO:0000256" key="2">
    <source>
        <dbReference type="ARBA" id="ARBA00009045"/>
    </source>
</evidence>
<name>A0A2K9A2W0_9GAMM</name>
<comment type="similarity">
    <text evidence="2">Belongs to the peptidase S54 family.</text>
</comment>
<feature type="domain" description="Peptidase S54 rhomboid" evidence="7">
    <location>
        <begin position="138"/>
        <end position="284"/>
    </location>
</feature>
<keyword evidence="3" id="KW-0812">Transmembrane</keyword>
<dbReference type="InterPro" id="IPR035952">
    <property type="entry name" value="Rhomboid-like_sf"/>
</dbReference>
<evidence type="ECO:0000259" key="7">
    <source>
        <dbReference type="Pfam" id="PF01694"/>
    </source>
</evidence>
<evidence type="ECO:0000256" key="5">
    <source>
        <dbReference type="ARBA" id="ARBA00022989"/>
    </source>
</evidence>
<keyword evidence="6" id="KW-0472">Membrane</keyword>
<dbReference type="GO" id="GO:0006508">
    <property type="term" value="P:proteolysis"/>
    <property type="evidence" value="ECO:0007669"/>
    <property type="project" value="UniProtKB-KW"/>
</dbReference>
<dbReference type="Pfam" id="PF01694">
    <property type="entry name" value="Rhomboid"/>
    <property type="match status" value="1"/>
</dbReference>
<dbReference type="PANTHER" id="PTHR43731">
    <property type="entry name" value="RHOMBOID PROTEASE"/>
    <property type="match status" value="1"/>
</dbReference>
<dbReference type="InterPro" id="IPR050925">
    <property type="entry name" value="Rhomboid_protease_S54"/>
</dbReference>
<evidence type="ECO:0000313" key="9">
    <source>
        <dbReference type="Proteomes" id="UP000232693"/>
    </source>
</evidence>
<dbReference type="GO" id="GO:0016020">
    <property type="term" value="C:membrane"/>
    <property type="evidence" value="ECO:0007669"/>
    <property type="project" value="UniProtKB-SubCell"/>
</dbReference>
<proteinExistence type="inferred from homology"/>
<sequence>MLLIPAENRISKQNPPILTAFLIIINCIVFFALQSGDDEIFYQAIEFYVEEDLLTLEQEAFEEYTLEEKGEIYDLLINPKVPQEALVPYILSDDKFAIYVKTRSDYSIEWRTKREELEAILENSITENYSFSTTESSLLTAFTSMFLHGDYMHLFSNMVFLFLFGYNLELLIGRPKMLALYILSGFAAVGFFYITSGNSATGLLGASGAIAGLMGGFAAWYGLKSIRYFYWFLVYFNYIRLPGALALLFFLAKEVIYDISSEDNVAYMAHFGGLIGGAICVWLFKLMSLNREQSVTEVTESIDIPIEDDSAERVDEHYRQGLTATQNLDFEQAKTHFYAILNEQPHNKDVLNRLYNLEKTSPESTSYARLCADILQVSIHNDSLAPLAEQCLDDLKHNGVGFKPIPANILLDFARKQVRHKKTEPIKPIISLLVQHYSHLDKLPDLLLHFAFAAGQNGDWQGKQKVLGFVSKKYPDTFAGQEAKKALQEA</sequence>
<evidence type="ECO:0000256" key="4">
    <source>
        <dbReference type="ARBA" id="ARBA00022801"/>
    </source>
</evidence>
<dbReference type="SUPFAM" id="SSF144091">
    <property type="entry name" value="Rhomboid-like"/>
    <property type="match status" value="1"/>
</dbReference>
<dbReference type="PANTHER" id="PTHR43731:SF14">
    <property type="entry name" value="PRESENILIN-ASSOCIATED RHOMBOID-LIKE PROTEIN, MITOCHONDRIAL"/>
    <property type="match status" value="1"/>
</dbReference>